<dbReference type="EMBL" id="JABBWK010000119">
    <property type="protein sequence ID" value="KAG1891837.1"/>
    <property type="molecule type" value="Genomic_DNA"/>
</dbReference>
<sequence length="266" mass="29430">MSAQPLRGSRLVIQTLNPTVLPPTARGPSGSSRVLINNLTTSAGQKRKHVQTLISQTRSTCSADCQLIVESPVLPPSNKGDIQLNVLEQPCLLLETTPSDAPNDDLVWNSVLLHTSDLYTRTLYWDALVAVDAVFRISVDLWVLQDWDGEEEVLQLGSYFHVVYLPQSDDEYGDTLCSFIDTLCCLPLIAPFPAPPAVLLQLTPFNDKFIFSCASAMGRYESGKRVVVTLQQDGRWHCHSCRYSDACKHKPHAKAFALEAGLMVNM</sequence>
<dbReference type="Proteomes" id="UP001195769">
    <property type="component" value="Unassembled WGS sequence"/>
</dbReference>
<protein>
    <submittedName>
        <fullName evidence="1">Uncharacterized protein</fullName>
    </submittedName>
</protein>
<dbReference type="RefSeq" id="XP_041218313.1">
    <property type="nucleotide sequence ID" value="XM_041368456.1"/>
</dbReference>
<organism evidence="1 2">
    <name type="scientific">Suillus fuscotomentosus</name>
    <dbReference type="NCBI Taxonomy" id="1912939"/>
    <lineage>
        <taxon>Eukaryota</taxon>
        <taxon>Fungi</taxon>
        <taxon>Dikarya</taxon>
        <taxon>Basidiomycota</taxon>
        <taxon>Agaricomycotina</taxon>
        <taxon>Agaricomycetes</taxon>
        <taxon>Agaricomycetidae</taxon>
        <taxon>Boletales</taxon>
        <taxon>Suillineae</taxon>
        <taxon>Suillaceae</taxon>
        <taxon>Suillus</taxon>
    </lineage>
</organism>
<reference evidence="1" key="1">
    <citation type="journal article" date="2020" name="New Phytol.">
        <title>Comparative genomics reveals dynamic genome evolution in host specialist ectomycorrhizal fungi.</title>
        <authorList>
            <person name="Lofgren L.A."/>
            <person name="Nguyen N.H."/>
            <person name="Vilgalys R."/>
            <person name="Ruytinx J."/>
            <person name="Liao H.L."/>
            <person name="Branco S."/>
            <person name="Kuo A."/>
            <person name="LaButti K."/>
            <person name="Lipzen A."/>
            <person name="Andreopoulos W."/>
            <person name="Pangilinan J."/>
            <person name="Riley R."/>
            <person name="Hundley H."/>
            <person name="Na H."/>
            <person name="Barry K."/>
            <person name="Grigoriev I.V."/>
            <person name="Stajich J.E."/>
            <person name="Kennedy P.G."/>
        </authorList>
    </citation>
    <scope>NUCLEOTIDE SEQUENCE</scope>
    <source>
        <strain evidence="1">FC203</strain>
    </source>
</reference>
<comment type="caution">
    <text evidence="1">The sequence shown here is derived from an EMBL/GenBank/DDBJ whole genome shotgun (WGS) entry which is preliminary data.</text>
</comment>
<keyword evidence="2" id="KW-1185">Reference proteome</keyword>
<name>A0AAD4HDN7_9AGAM</name>
<accession>A0AAD4HDN7</accession>
<gene>
    <name evidence="1" type="ORF">F5891DRAFT_1197279</name>
</gene>
<evidence type="ECO:0000313" key="2">
    <source>
        <dbReference type="Proteomes" id="UP001195769"/>
    </source>
</evidence>
<dbReference type="GeneID" id="64662754"/>
<dbReference type="AlphaFoldDB" id="A0AAD4HDN7"/>
<proteinExistence type="predicted"/>
<evidence type="ECO:0000313" key="1">
    <source>
        <dbReference type="EMBL" id="KAG1891837.1"/>
    </source>
</evidence>